<dbReference type="PRINTS" id="PR00111">
    <property type="entry name" value="ABHYDROLASE"/>
</dbReference>
<proteinExistence type="inferred from homology"/>
<comment type="pathway">
    <text evidence="3">Quinol/quinone metabolism; 1,4-dihydroxy-2-naphthoate biosynthesis; 1,4-dihydroxy-2-naphthoate from chorismate: step 3/7.</text>
</comment>
<dbReference type="GO" id="GO:0070205">
    <property type="term" value="F:2-succinyl-6-hydroxy-2,4-cyclohexadiene-1-carboxylate synthase activity"/>
    <property type="evidence" value="ECO:0007669"/>
    <property type="project" value="UniProtKB-UniRule"/>
</dbReference>
<evidence type="ECO:0000313" key="6">
    <source>
        <dbReference type="EMBL" id="SDK78564.1"/>
    </source>
</evidence>
<dbReference type="EMBL" id="JAGGKN010000005">
    <property type="protein sequence ID" value="MBP1952623.1"/>
    <property type="molecule type" value="Genomic_DNA"/>
</dbReference>
<reference evidence="5 8" key="3">
    <citation type="submission" date="2021-03" db="EMBL/GenBank/DDBJ databases">
        <title>Genomic Encyclopedia of Type Strains, Phase IV (KMG-IV): sequencing the most valuable type-strain genomes for metagenomic binning, comparative biology and taxonomic classification.</title>
        <authorList>
            <person name="Goeker M."/>
        </authorList>
    </citation>
    <scope>NUCLEOTIDE SEQUENCE [LARGE SCALE GENOMIC DNA]</scope>
    <source>
        <strain evidence="5 8">DSM 22420</strain>
    </source>
</reference>
<dbReference type="UniPathway" id="UPA01057">
    <property type="reaction ID" value="UER00900"/>
</dbReference>
<dbReference type="SUPFAM" id="SSF53474">
    <property type="entry name" value="alpha/beta-Hydrolases"/>
    <property type="match status" value="1"/>
</dbReference>
<evidence type="ECO:0000313" key="8">
    <source>
        <dbReference type="Proteomes" id="UP001519348"/>
    </source>
</evidence>
<comment type="catalytic activity">
    <reaction evidence="3">
        <text>5-enolpyruvoyl-6-hydroxy-2-succinyl-cyclohex-3-ene-1-carboxylate = (1R,6R)-6-hydroxy-2-succinyl-cyclohexa-2,4-diene-1-carboxylate + pyruvate</text>
        <dbReference type="Rhea" id="RHEA:25597"/>
        <dbReference type="ChEBI" id="CHEBI:15361"/>
        <dbReference type="ChEBI" id="CHEBI:58689"/>
        <dbReference type="ChEBI" id="CHEBI:58818"/>
        <dbReference type="EC" id="4.2.99.20"/>
    </reaction>
</comment>
<comment type="function">
    <text evidence="3">Catalyzes a proton abstraction reaction that results in 2,5-elimination of pyruvate from 2-succinyl-5-enolpyruvyl-6-hydroxy-3-cyclohexene-1-carboxylate (SEPHCHC) and the formation of 2-succinyl-6-hydroxy-2,4-cyclohexadiene-1-carboxylate (SHCHC).</text>
</comment>
<gene>
    <name evidence="3" type="primary">menH</name>
    <name evidence="5" type="ORF">J2Z27_001671</name>
    <name evidence="6" type="ORF">SAMN05216187_1207</name>
</gene>
<dbReference type="STRING" id="586411.SAMN05216187_1207"/>
<comment type="subunit">
    <text evidence="3">Monomer.</text>
</comment>
<protein>
    <recommendedName>
        <fullName evidence="3">Putative 2-succinyl-6-hydroxy-2,4-cyclohexadiene-1-carboxylate synthase</fullName>
        <shortName evidence="3">SHCHC synthase</shortName>
        <ecNumber evidence="3">4.2.99.20</ecNumber>
    </recommendedName>
</protein>
<evidence type="ECO:0000313" key="7">
    <source>
        <dbReference type="Proteomes" id="UP000242700"/>
    </source>
</evidence>
<accession>A0A1G9ER42</accession>
<keyword evidence="1 3" id="KW-0474">Menaquinone biosynthesis</keyword>
<feature type="domain" description="AB hydrolase-1" evidence="4">
    <location>
        <begin position="15"/>
        <end position="246"/>
    </location>
</feature>
<keyword evidence="8" id="KW-1185">Reference proteome</keyword>
<dbReference type="Proteomes" id="UP001519348">
    <property type="component" value="Unassembled WGS sequence"/>
</dbReference>
<dbReference type="UniPathway" id="UPA00079"/>
<dbReference type="EMBL" id="FNFI01000020">
    <property type="protein sequence ID" value="SDK78564.1"/>
    <property type="molecule type" value="Genomic_DNA"/>
</dbReference>
<dbReference type="Gene3D" id="3.40.50.1820">
    <property type="entry name" value="alpha/beta hydrolase"/>
    <property type="match status" value="1"/>
</dbReference>
<comment type="pathway">
    <text evidence="3">Quinol/quinone metabolism; menaquinone biosynthesis.</text>
</comment>
<dbReference type="GO" id="GO:0009234">
    <property type="term" value="P:menaquinone biosynthetic process"/>
    <property type="evidence" value="ECO:0007669"/>
    <property type="project" value="UniProtKB-UniRule"/>
</dbReference>
<dbReference type="AlphaFoldDB" id="A0A1G9ER42"/>
<dbReference type="PANTHER" id="PTHR42916">
    <property type="entry name" value="2-SUCCINYL-5-ENOLPYRUVYL-6-HYDROXY-3-CYCLOHEXENE-1-CARBOXYLATE SYNTHASE"/>
    <property type="match status" value="1"/>
</dbReference>
<evidence type="ECO:0000313" key="5">
    <source>
        <dbReference type="EMBL" id="MBP1952623.1"/>
    </source>
</evidence>
<dbReference type="Pfam" id="PF00561">
    <property type="entry name" value="Abhydrolase_1"/>
    <property type="match status" value="1"/>
</dbReference>
<dbReference type="PANTHER" id="PTHR42916:SF1">
    <property type="entry name" value="PROTEIN PHYLLO, CHLOROPLASTIC"/>
    <property type="match status" value="1"/>
</dbReference>
<evidence type="ECO:0000259" key="4">
    <source>
        <dbReference type="Pfam" id="PF00561"/>
    </source>
</evidence>
<comment type="similarity">
    <text evidence="3">Belongs to the AB hydrolase superfamily. MenH family.</text>
</comment>
<evidence type="ECO:0000256" key="2">
    <source>
        <dbReference type="ARBA" id="ARBA00023239"/>
    </source>
</evidence>
<keyword evidence="2 3" id="KW-0456">Lyase</keyword>
<dbReference type="InterPro" id="IPR000073">
    <property type="entry name" value="AB_hydrolase_1"/>
</dbReference>
<sequence>MNFNYEYLDRGKSRTILLLHGFLSSKESMRRVADGLKDIRNVMLVDLPGFGQTKSADIDYSMDTIADGLVSLMKHHDIHQFDVLGYSMGGRTALALTASYPKMINKCILESASPGIIDAEKRAERYKIDSERSNFIVKDYDAFLKFWQDMPLFNSQQRISPELLNAQHQERLTQQPKEAADSLLKYGTGVQRSYWEDLSQLDNDFYLIAGSDDEKFVAVAQSMSERLKSAKLNIVEHAGHNVHLENYHSYIKQVRDYLKEDNS</sequence>
<dbReference type="InterPro" id="IPR022485">
    <property type="entry name" value="SHCHC_synthase_MenH"/>
</dbReference>
<reference evidence="6" key="2">
    <citation type="submission" date="2016-10" db="EMBL/GenBank/DDBJ databases">
        <authorList>
            <person name="de Groot N.N."/>
        </authorList>
    </citation>
    <scope>NUCLEOTIDE SEQUENCE [LARGE SCALE GENOMIC DNA]</scope>
    <source>
        <strain evidence="6">CGMCC 1.8911</strain>
    </source>
</reference>
<dbReference type="RefSeq" id="WP_176760677.1">
    <property type="nucleotide sequence ID" value="NZ_BMCN01000001.1"/>
</dbReference>
<dbReference type="InterPro" id="IPR029058">
    <property type="entry name" value="AB_hydrolase_fold"/>
</dbReference>
<dbReference type="Proteomes" id="UP000242700">
    <property type="component" value="Unassembled WGS sequence"/>
</dbReference>
<reference evidence="7" key="1">
    <citation type="submission" date="2016-10" db="EMBL/GenBank/DDBJ databases">
        <authorList>
            <person name="Varghese N."/>
            <person name="Submissions S."/>
        </authorList>
    </citation>
    <scope>NUCLEOTIDE SEQUENCE [LARGE SCALE GENOMIC DNA]</scope>
    <source>
        <strain evidence="7">CGMCC 1.8911</strain>
    </source>
</reference>
<evidence type="ECO:0000256" key="3">
    <source>
        <dbReference type="HAMAP-Rule" id="MF_01660"/>
    </source>
</evidence>
<name>A0A1G9ER42_9STAP</name>
<dbReference type="EC" id="4.2.99.20" evidence="3"/>
<dbReference type="HAMAP" id="MF_01660">
    <property type="entry name" value="MenH"/>
    <property type="match status" value="1"/>
</dbReference>
<dbReference type="NCBIfam" id="TIGR03695">
    <property type="entry name" value="menH_SHCHC"/>
    <property type="match status" value="1"/>
</dbReference>
<evidence type="ECO:0000256" key="1">
    <source>
        <dbReference type="ARBA" id="ARBA00022428"/>
    </source>
</evidence>
<organism evidence="6 7">
    <name type="scientific">Jeotgalicoccus aerolatus</name>
    <dbReference type="NCBI Taxonomy" id="709510"/>
    <lineage>
        <taxon>Bacteria</taxon>
        <taxon>Bacillati</taxon>
        <taxon>Bacillota</taxon>
        <taxon>Bacilli</taxon>
        <taxon>Bacillales</taxon>
        <taxon>Staphylococcaceae</taxon>
        <taxon>Jeotgalicoccus</taxon>
    </lineage>
</organism>